<dbReference type="EMBL" id="WJBE01000026">
    <property type="protein sequence ID" value="MBC3901385.1"/>
    <property type="molecule type" value="Genomic_DNA"/>
</dbReference>
<sequence>MTTEERLDRLENKIDALLTSVNKPAGTTLLDAKGLCKKLNRSYPTVRTIINKRVIPAPIQFTLTNRELINEKLLDEWLEDPNNLEKLRRI</sequence>
<gene>
    <name evidence="1" type="ORF">GH811_17435</name>
</gene>
<dbReference type="RefSeq" id="WP_186895437.1">
    <property type="nucleotide sequence ID" value="NZ_WJBE01000026.1"/>
</dbReference>
<name>A0ABR6Z1I0_9FIRM</name>
<evidence type="ECO:0000313" key="1">
    <source>
        <dbReference type="EMBL" id="MBC3901385.1"/>
    </source>
</evidence>
<reference evidence="1 2" key="1">
    <citation type="journal article" date="2020" name="mSystems">
        <title>Defining Genomic and Predicted Metabolic Features of the Acetobacterium Genus.</title>
        <authorList>
            <person name="Ross D.E."/>
            <person name="Marshall C.W."/>
            <person name="Gulliver D."/>
            <person name="May H.D."/>
            <person name="Norman R.S."/>
        </authorList>
    </citation>
    <scope>NUCLEOTIDE SEQUENCE [LARGE SCALE GENOMIC DNA]</scope>
    <source>
        <strain evidence="1 2">DSM 4132</strain>
    </source>
</reference>
<accession>A0ABR6Z1I0</accession>
<keyword evidence="2" id="KW-1185">Reference proteome</keyword>
<dbReference type="Proteomes" id="UP000622405">
    <property type="component" value="Unassembled WGS sequence"/>
</dbReference>
<evidence type="ECO:0000313" key="2">
    <source>
        <dbReference type="Proteomes" id="UP000622405"/>
    </source>
</evidence>
<evidence type="ECO:0008006" key="3">
    <source>
        <dbReference type="Google" id="ProtNLM"/>
    </source>
</evidence>
<proteinExistence type="predicted"/>
<comment type="caution">
    <text evidence="1">The sequence shown here is derived from an EMBL/GenBank/DDBJ whole genome shotgun (WGS) entry which is preliminary data.</text>
</comment>
<organism evidence="1 2">
    <name type="scientific">Acetobacterium malicum</name>
    <dbReference type="NCBI Taxonomy" id="52692"/>
    <lineage>
        <taxon>Bacteria</taxon>
        <taxon>Bacillati</taxon>
        <taxon>Bacillota</taxon>
        <taxon>Clostridia</taxon>
        <taxon>Eubacteriales</taxon>
        <taxon>Eubacteriaceae</taxon>
        <taxon>Acetobacterium</taxon>
    </lineage>
</organism>
<protein>
    <recommendedName>
        <fullName evidence="3">DNA-binding protein</fullName>
    </recommendedName>
</protein>